<dbReference type="SUPFAM" id="SSF161098">
    <property type="entry name" value="MetI-like"/>
    <property type="match status" value="1"/>
</dbReference>
<dbReference type="EMBL" id="NPBQ01000071">
    <property type="protein sequence ID" value="PAD83045.1"/>
    <property type="molecule type" value="Genomic_DNA"/>
</dbReference>
<evidence type="ECO:0000256" key="5">
    <source>
        <dbReference type="ARBA" id="ARBA00022989"/>
    </source>
</evidence>
<evidence type="ECO:0000313" key="9">
    <source>
        <dbReference type="Proteomes" id="UP000216961"/>
    </source>
</evidence>
<evidence type="ECO:0000256" key="2">
    <source>
        <dbReference type="ARBA" id="ARBA00022448"/>
    </source>
</evidence>
<dbReference type="InterPro" id="IPR050809">
    <property type="entry name" value="UgpAE/MalFG_permease"/>
</dbReference>
<dbReference type="AlphaFoldDB" id="A0A268FCD9"/>
<evidence type="ECO:0000256" key="6">
    <source>
        <dbReference type="ARBA" id="ARBA00023136"/>
    </source>
</evidence>
<evidence type="ECO:0000256" key="1">
    <source>
        <dbReference type="ARBA" id="ARBA00004651"/>
    </source>
</evidence>
<keyword evidence="6 7" id="KW-0472">Membrane</keyword>
<accession>A0A268FCD9</accession>
<dbReference type="SUPFAM" id="SSF160964">
    <property type="entry name" value="MalF N-terminal region-like"/>
    <property type="match status" value="1"/>
</dbReference>
<feature type="transmembrane region" description="Helical" evidence="7">
    <location>
        <begin position="77"/>
        <end position="99"/>
    </location>
</feature>
<dbReference type="Proteomes" id="UP000216961">
    <property type="component" value="Unassembled WGS sequence"/>
</dbReference>
<dbReference type="PANTHER" id="PTHR43227:SF7">
    <property type="entry name" value="ARABINOOLIGOSACCHARIDES TRANSPORT SYSTEM PERMEASE PROTEIN ARAP"/>
    <property type="match status" value="1"/>
</dbReference>
<feature type="transmembrane region" description="Helical" evidence="7">
    <location>
        <begin position="268"/>
        <end position="291"/>
    </location>
</feature>
<feature type="transmembrane region" description="Helical" evidence="7">
    <location>
        <begin position="111"/>
        <end position="132"/>
    </location>
</feature>
<organism evidence="8 9">
    <name type="scientific">Niallia circulans</name>
    <name type="common">Bacillus circulans</name>
    <dbReference type="NCBI Taxonomy" id="1397"/>
    <lineage>
        <taxon>Bacteria</taxon>
        <taxon>Bacillati</taxon>
        <taxon>Bacillota</taxon>
        <taxon>Bacilli</taxon>
        <taxon>Bacillales</taxon>
        <taxon>Bacillaceae</taxon>
        <taxon>Niallia</taxon>
    </lineage>
</organism>
<dbReference type="GO" id="GO:0005886">
    <property type="term" value="C:plasma membrane"/>
    <property type="evidence" value="ECO:0007669"/>
    <property type="project" value="UniProtKB-SubCell"/>
</dbReference>
<protein>
    <submittedName>
        <fullName evidence="8">Arabinose transporter permease</fullName>
    </submittedName>
</protein>
<dbReference type="PANTHER" id="PTHR43227">
    <property type="entry name" value="BLL4140 PROTEIN"/>
    <property type="match status" value="1"/>
</dbReference>
<keyword evidence="3" id="KW-1003">Cell membrane</keyword>
<name>A0A268FCD9_NIACI</name>
<dbReference type="InterPro" id="IPR035906">
    <property type="entry name" value="MetI-like_sf"/>
</dbReference>
<dbReference type="Pfam" id="PF00528">
    <property type="entry name" value="BPD_transp_1"/>
    <property type="match status" value="1"/>
</dbReference>
<sequence>MNLKKIQAFLFSQKIAPYVFILPFIVSLSFFWIYPMYSTIEMSFHNIGNGYSEFVGLANYEKLLGDKVFHIAVRNSVIYTILTLIILIPIPMLCAFLLNSKSVVGKRVYKSIIYLPALVSVVVAGILFRYMFSEMDSGLMNQILHFFGLESKQWLKNWGTGMFALLLLATWRWMGVNTLYFEAGLSSIDEVLYESAKVDGANAWQRFWHITLPLLKPTRIYVTTISIYAGLAMFLESFMIYGSNNSPKNIGLTIVGYLYRRGIEKNDLGYASAVGLVLLIVALSISMVYLLSSGMFKKEAK</sequence>
<dbReference type="InterPro" id="IPR000515">
    <property type="entry name" value="MetI-like"/>
</dbReference>
<evidence type="ECO:0000256" key="3">
    <source>
        <dbReference type="ARBA" id="ARBA00022475"/>
    </source>
</evidence>
<reference evidence="8 9" key="1">
    <citation type="submission" date="2017-07" db="EMBL/GenBank/DDBJ databases">
        <title>Isolation and whole genome analysis of endospore-forming bacteria from heroin.</title>
        <authorList>
            <person name="Kalinowski J."/>
            <person name="Ahrens B."/>
            <person name="Al-Dilaimi A."/>
            <person name="Winkler A."/>
            <person name="Wibberg D."/>
            <person name="Schleenbecker U."/>
            <person name="Ruckert C."/>
            <person name="Wolfel R."/>
            <person name="Grass G."/>
        </authorList>
    </citation>
    <scope>NUCLEOTIDE SEQUENCE [LARGE SCALE GENOMIC DNA]</scope>
    <source>
        <strain evidence="8 9">7521-2</strain>
    </source>
</reference>
<feature type="transmembrane region" description="Helical" evidence="7">
    <location>
        <begin position="154"/>
        <end position="171"/>
    </location>
</feature>
<comment type="similarity">
    <text evidence="7">Belongs to the binding-protein-dependent transport system permease family.</text>
</comment>
<evidence type="ECO:0000256" key="4">
    <source>
        <dbReference type="ARBA" id="ARBA00022692"/>
    </source>
</evidence>
<dbReference type="CDD" id="cd06261">
    <property type="entry name" value="TM_PBP2"/>
    <property type="match status" value="1"/>
</dbReference>
<keyword evidence="4 7" id="KW-0812">Transmembrane</keyword>
<dbReference type="GO" id="GO:0055085">
    <property type="term" value="P:transmembrane transport"/>
    <property type="evidence" value="ECO:0007669"/>
    <property type="project" value="InterPro"/>
</dbReference>
<evidence type="ECO:0000256" key="7">
    <source>
        <dbReference type="RuleBase" id="RU363032"/>
    </source>
</evidence>
<dbReference type="RefSeq" id="WP_095330395.1">
    <property type="nucleotide sequence ID" value="NZ_CP026031.1"/>
</dbReference>
<dbReference type="Gene3D" id="1.10.3720.10">
    <property type="entry name" value="MetI-like"/>
    <property type="match status" value="1"/>
</dbReference>
<dbReference type="PROSITE" id="PS50928">
    <property type="entry name" value="ABC_TM1"/>
    <property type="match status" value="1"/>
</dbReference>
<comment type="caution">
    <text evidence="8">The sequence shown here is derived from an EMBL/GenBank/DDBJ whole genome shotgun (WGS) entry which is preliminary data.</text>
</comment>
<keyword evidence="2 7" id="KW-0813">Transport</keyword>
<feature type="transmembrane region" description="Helical" evidence="7">
    <location>
        <begin position="220"/>
        <end position="241"/>
    </location>
</feature>
<comment type="subcellular location">
    <subcellularLocation>
        <location evidence="1 7">Cell membrane</location>
        <topology evidence="1 7">Multi-pass membrane protein</topology>
    </subcellularLocation>
</comment>
<feature type="transmembrane region" description="Helical" evidence="7">
    <location>
        <begin position="15"/>
        <end position="34"/>
    </location>
</feature>
<gene>
    <name evidence="8" type="ORF">CHH57_11710</name>
</gene>
<keyword evidence="5 7" id="KW-1133">Transmembrane helix</keyword>
<dbReference type="KEGG" id="bcir:C2I06_13250"/>
<proteinExistence type="inferred from homology"/>
<evidence type="ECO:0000313" key="8">
    <source>
        <dbReference type="EMBL" id="PAD83045.1"/>
    </source>
</evidence>